<evidence type="ECO:0000256" key="4">
    <source>
        <dbReference type="ARBA" id="ARBA00022452"/>
    </source>
</evidence>
<gene>
    <name evidence="15" type="ORF">Loak_1537</name>
</gene>
<evidence type="ECO:0000256" key="11">
    <source>
        <dbReference type="SAM" id="SignalP"/>
    </source>
</evidence>
<comment type="subcellular location">
    <subcellularLocation>
        <location evidence="1">Cell outer membrane</location>
    </subcellularLocation>
</comment>
<feature type="domain" description="Bacterial surface antigen (D15)" evidence="12">
    <location>
        <begin position="347"/>
        <end position="545"/>
    </location>
</feature>
<keyword evidence="5" id="KW-0812">Transmembrane</keyword>
<dbReference type="Pfam" id="PF07244">
    <property type="entry name" value="POTRA"/>
    <property type="match status" value="1"/>
</dbReference>
<evidence type="ECO:0000259" key="12">
    <source>
        <dbReference type="Pfam" id="PF01103"/>
    </source>
</evidence>
<protein>
    <recommendedName>
        <fullName evidence="3">Translocation and assembly module subunit TamA</fullName>
    </recommendedName>
    <alternativeName>
        <fullName evidence="9">Autotransporter assembly factor TamA</fullName>
    </alternativeName>
</protein>
<evidence type="ECO:0000256" key="8">
    <source>
        <dbReference type="ARBA" id="ARBA00023237"/>
    </source>
</evidence>
<dbReference type="Proteomes" id="UP000054858">
    <property type="component" value="Unassembled WGS sequence"/>
</dbReference>
<feature type="chain" id="PRO_5006916001" description="Translocation and assembly module subunit TamA" evidence="11">
    <location>
        <begin position="26"/>
        <end position="564"/>
    </location>
</feature>
<dbReference type="GO" id="GO:0097347">
    <property type="term" value="C:TAM protein secretion complex"/>
    <property type="evidence" value="ECO:0007669"/>
    <property type="project" value="TreeGrafter"/>
</dbReference>
<dbReference type="Pfam" id="PF17243">
    <property type="entry name" value="POTRA_TamA_1"/>
    <property type="match status" value="1"/>
</dbReference>
<dbReference type="Pfam" id="PF01103">
    <property type="entry name" value="Omp85"/>
    <property type="match status" value="1"/>
</dbReference>
<sequence>MISKRLGRLLLLLIGCVLQLSASYAVNVEITGIKGSVLENVQYRLNELYENKPISQEPVEALKEQITKAMYPYGFFQPTITIYPAGKRLQIYIIPGPQMRINSLNVRLQGEGADNAEIKQAMRDLPIKVGQPLLNHRYEEAKDMLSNAAEHQGYLHAFFEKSEILIDRQHYTADITLIFNTGPQYYFGQIRFDPTYISPELLHRYVPFKYGEPYSTDQILALETTLSASGYFKSVIVKPNIDSIRHVPVDVHLERVHRINYSLGIGYGTDTGPRGRAGLDIMPVNRSGHKFNAIAQGSFKENALLAQYIIPGQNPVTDKYSVTGSLSNLNYSSGYGNSLLLSVAKQHVKKNHQRMISLNALNERFNYTGEPKTTKSLLFPKAMFTWSQISDPLFSPSGYNITLTGLAASKAVLSEINVAQAFIDVKAAFTAEMIRTRFFFHAIQGFTLINNVDNLPLSLALLLGGAEDLKAYSYNSVGPGKILSFAGMEIQKETFKKWYLIGFVDGGDVYKPSLKDFKYDAGIGLMWVSPVGPIKVGIAQPINNHFNCIQGRNPKLVINMGPDL</sequence>
<evidence type="ECO:0000313" key="15">
    <source>
        <dbReference type="EMBL" id="KTD37861.1"/>
    </source>
</evidence>
<keyword evidence="7" id="KW-0472">Membrane</keyword>
<dbReference type="GO" id="GO:0009306">
    <property type="term" value="P:protein secretion"/>
    <property type="evidence" value="ECO:0007669"/>
    <property type="project" value="TreeGrafter"/>
</dbReference>
<dbReference type="GO" id="GO:0009279">
    <property type="term" value="C:cell outer membrane"/>
    <property type="evidence" value="ECO:0007669"/>
    <property type="project" value="UniProtKB-SubCell"/>
</dbReference>
<evidence type="ECO:0000256" key="3">
    <source>
        <dbReference type="ARBA" id="ARBA00015419"/>
    </source>
</evidence>
<dbReference type="InterPro" id="IPR000184">
    <property type="entry name" value="Bac_surfAg_D15"/>
</dbReference>
<keyword evidence="8" id="KW-0998">Cell outer membrane</keyword>
<feature type="signal peptide" evidence="11">
    <location>
        <begin position="1"/>
        <end position="25"/>
    </location>
</feature>
<evidence type="ECO:0000256" key="7">
    <source>
        <dbReference type="ARBA" id="ARBA00023136"/>
    </source>
</evidence>
<accession>A0A0W0WZW5</accession>
<evidence type="ECO:0000256" key="2">
    <source>
        <dbReference type="ARBA" id="ARBA00010248"/>
    </source>
</evidence>
<keyword evidence="6 11" id="KW-0732">Signal</keyword>
<evidence type="ECO:0000256" key="5">
    <source>
        <dbReference type="ARBA" id="ARBA00022692"/>
    </source>
</evidence>
<feature type="domain" description="POTRA" evidence="13">
    <location>
        <begin position="185"/>
        <end position="252"/>
    </location>
</feature>
<organism evidence="15 16">
    <name type="scientific">Legionella oakridgensis</name>
    <dbReference type="NCBI Taxonomy" id="29423"/>
    <lineage>
        <taxon>Bacteria</taxon>
        <taxon>Pseudomonadati</taxon>
        <taxon>Pseudomonadota</taxon>
        <taxon>Gammaproteobacteria</taxon>
        <taxon>Legionellales</taxon>
        <taxon>Legionellaceae</taxon>
        <taxon>Legionella</taxon>
    </lineage>
</organism>
<evidence type="ECO:0000256" key="10">
    <source>
        <dbReference type="ARBA" id="ARBA00093548"/>
    </source>
</evidence>
<dbReference type="InterPro" id="IPR035243">
    <property type="entry name" value="TamA_POTRA_Dom_1"/>
</dbReference>
<feature type="domain" description="TamA POTRA" evidence="14">
    <location>
        <begin position="28"/>
        <end position="84"/>
    </location>
</feature>
<dbReference type="Gene3D" id="2.40.160.50">
    <property type="entry name" value="membrane protein fhac: a member of the omp85/tpsb transporter family"/>
    <property type="match status" value="1"/>
</dbReference>
<evidence type="ECO:0000313" key="16">
    <source>
        <dbReference type="Proteomes" id="UP000054858"/>
    </source>
</evidence>
<dbReference type="Gene3D" id="3.10.20.310">
    <property type="entry name" value="membrane protein fhac"/>
    <property type="match status" value="3"/>
</dbReference>
<reference evidence="15 16" key="1">
    <citation type="submission" date="2015-11" db="EMBL/GenBank/DDBJ databases">
        <title>Genomic analysis of 38 Legionella species identifies large and diverse effector repertoires.</title>
        <authorList>
            <person name="Burstein D."/>
            <person name="Amaro F."/>
            <person name="Zusman T."/>
            <person name="Lifshitz Z."/>
            <person name="Cohen O."/>
            <person name="Gilbert J.A."/>
            <person name="Pupko T."/>
            <person name="Shuman H.A."/>
            <person name="Segal G."/>
        </authorList>
    </citation>
    <scope>NUCLEOTIDE SEQUENCE [LARGE SCALE GENOMIC DNA]</scope>
    <source>
        <strain evidence="15 16">Oak Ridge-10</strain>
    </source>
</reference>
<dbReference type="PATRIC" id="fig|29423.5.peg.1612"/>
<evidence type="ECO:0000259" key="14">
    <source>
        <dbReference type="Pfam" id="PF17243"/>
    </source>
</evidence>
<keyword evidence="4" id="KW-1134">Transmembrane beta strand</keyword>
<evidence type="ECO:0000256" key="6">
    <source>
        <dbReference type="ARBA" id="ARBA00022729"/>
    </source>
</evidence>
<dbReference type="AlphaFoldDB" id="A0A0W0WZW5"/>
<evidence type="ECO:0000256" key="9">
    <source>
        <dbReference type="ARBA" id="ARBA00033063"/>
    </source>
</evidence>
<dbReference type="EMBL" id="LNYP01000029">
    <property type="protein sequence ID" value="KTD37861.1"/>
    <property type="molecule type" value="Genomic_DNA"/>
</dbReference>
<dbReference type="PANTHER" id="PTHR12815:SF47">
    <property type="entry name" value="TRANSLOCATION AND ASSEMBLY MODULE SUBUNIT TAMA"/>
    <property type="match status" value="1"/>
</dbReference>
<comment type="caution">
    <text evidence="15">The sequence shown here is derived from an EMBL/GenBank/DDBJ whole genome shotgun (WGS) entry which is preliminary data.</text>
</comment>
<dbReference type="PANTHER" id="PTHR12815">
    <property type="entry name" value="SORTING AND ASSEMBLY MACHINERY SAMM50 PROTEIN FAMILY MEMBER"/>
    <property type="match status" value="1"/>
</dbReference>
<comment type="subunit">
    <text evidence="10">Interacts with TamB to form the translocation and assembly module (TAM).</text>
</comment>
<name>A0A0W0WZW5_9GAMM</name>
<dbReference type="InterPro" id="IPR039910">
    <property type="entry name" value="D15-like"/>
</dbReference>
<comment type="similarity">
    <text evidence="2">Belongs to the TamA family.</text>
</comment>
<proteinExistence type="inferred from homology"/>
<evidence type="ECO:0000259" key="13">
    <source>
        <dbReference type="Pfam" id="PF07244"/>
    </source>
</evidence>
<dbReference type="InterPro" id="IPR010827">
    <property type="entry name" value="BamA/TamA_POTRA"/>
</dbReference>
<evidence type="ECO:0000256" key="1">
    <source>
        <dbReference type="ARBA" id="ARBA00004442"/>
    </source>
</evidence>
<dbReference type="RefSeq" id="WP_042238710.1">
    <property type="nucleotide sequence ID" value="NZ_LCUA01000002.1"/>
</dbReference>